<name>A0A926JV35_9FLAO</name>
<reference evidence="2 3" key="1">
    <citation type="submission" date="2020-09" db="EMBL/GenBank/DDBJ databases">
        <title>Sinomicrobium weinanense sp. nov., a halophilic bacteria isolated from saline-alkali soil.</title>
        <authorList>
            <person name="Wu P."/>
            <person name="Ren H."/>
            <person name="Mei Y."/>
            <person name="Liang Y."/>
            <person name="Chen Z."/>
        </authorList>
    </citation>
    <scope>NUCLEOTIDE SEQUENCE [LARGE SCALE GENOMIC DNA]</scope>
    <source>
        <strain evidence="2 3">FJxs</strain>
    </source>
</reference>
<feature type="transmembrane region" description="Helical" evidence="1">
    <location>
        <begin position="37"/>
        <end position="54"/>
    </location>
</feature>
<sequence>MNEEQKIDKITKQIPALKKVPREDRLKVMNRVRKNPVLWAVVVSLFALWLYLFWDEMLALSSVDNPHRMLSAKWIFFQFKKIFWPALVPIMVIAGVISVLKVYIVKRIVKKEYPDNTV</sequence>
<keyword evidence="1" id="KW-0472">Membrane</keyword>
<feature type="transmembrane region" description="Helical" evidence="1">
    <location>
        <begin position="82"/>
        <end position="104"/>
    </location>
</feature>
<keyword evidence="1" id="KW-0812">Transmembrane</keyword>
<evidence type="ECO:0000256" key="1">
    <source>
        <dbReference type="SAM" id="Phobius"/>
    </source>
</evidence>
<accession>A0A926JV35</accession>
<gene>
    <name evidence="2" type="ORF">IBL28_17970</name>
</gene>
<keyword evidence="3" id="KW-1185">Reference proteome</keyword>
<dbReference type="Proteomes" id="UP000653730">
    <property type="component" value="Unassembled WGS sequence"/>
</dbReference>
<proteinExistence type="predicted"/>
<evidence type="ECO:0000313" key="2">
    <source>
        <dbReference type="EMBL" id="MBC9797864.1"/>
    </source>
</evidence>
<protein>
    <submittedName>
        <fullName evidence="2">Uncharacterized protein</fullName>
    </submittedName>
</protein>
<organism evidence="2 3">
    <name type="scientific">Sinomicrobium weinanense</name>
    <dbReference type="NCBI Taxonomy" id="2842200"/>
    <lineage>
        <taxon>Bacteria</taxon>
        <taxon>Pseudomonadati</taxon>
        <taxon>Bacteroidota</taxon>
        <taxon>Flavobacteriia</taxon>
        <taxon>Flavobacteriales</taxon>
        <taxon>Flavobacteriaceae</taxon>
        <taxon>Sinomicrobium</taxon>
    </lineage>
</organism>
<keyword evidence="1" id="KW-1133">Transmembrane helix</keyword>
<dbReference type="AlphaFoldDB" id="A0A926JV35"/>
<dbReference type="RefSeq" id="WP_187966993.1">
    <property type="nucleotide sequence ID" value="NZ_JACVDC010000076.1"/>
</dbReference>
<evidence type="ECO:0000313" key="3">
    <source>
        <dbReference type="Proteomes" id="UP000653730"/>
    </source>
</evidence>
<dbReference type="EMBL" id="JACVDC010000076">
    <property type="protein sequence ID" value="MBC9797864.1"/>
    <property type="molecule type" value="Genomic_DNA"/>
</dbReference>
<comment type="caution">
    <text evidence="2">The sequence shown here is derived from an EMBL/GenBank/DDBJ whole genome shotgun (WGS) entry which is preliminary data.</text>
</comment>